<organism evidence="2 3">
    <name type="scientific">Arsenicibacter rosenii</name>
    <dbReference type="NCBI Taxonomy" id="1750698"/>
    <lineage>
        <taxon>Bacteria</taxon>
        <taxon>Pseudomonadati</taxon>
        <taxon>Bacteroidota</taxon>
        <taxon>Cytophagia</taxon>
        <taxon>Cytophagales</taxon>
        <taxon>Spirosomataceae</taxon>
        <taxon>Arsenicibacter</taxon>
    </lineage>
</organism>
<dbReference type="InterPro" id="IPR018317">
    <property type="entry name" value="QueC"/>
</dbReference>
<evidence type="ECO:0000313" key="2">
    <source>
        <dbReference type="EMBL" id="OIN61210.1"/>
    </source>
</evidence>
<proteinExistence type="predicted"/>
<dbReference type="AlphaFoldDB" id="A0A1S2VRU4"/>
<keyword evidence="1" id="KW-0671">Queuosine biosynthesis</keyword>
<sequence length="216" mass="24676">MDDKSVAMLFSGGRDSSLATCILANENSKIHLLSMFNGAVVKGDISQYRYNEIKEKFPNNIISFNILSSFSLFRRIALLDIEKDFERFKYNLIPVGDALATHTIAVIYCIQNKINNLASGYVKYEMDFPEQLPDVVARTSEFVKKYGINYLTPVYEYDSLDKVKYRLFDFGISTKSLEGTSLFADTYSVPPPNVVLDYLDLKLPICDEYIKFMLNL</sequence>
<evidence type="ECO:0008006" key="4">
    <source>
        <dbReference type="Google" id="ProtNLM"/>
    </source>
</evidence>
<protein>
    <recommendedName>
        <fullName evidence="4">Asparagine synthetase domain-containing protein</fullName>
    </recommendedName>
</protein>
<dbReference type="Pfam" id="PF06508">
    <property type="entry name" value="QueC"/>
    <property type="match status" value="1"/>
</dbReference>
<dbReference type="Proteomes" id="UP000181790">
    <property type="component" value="Unassembled WGS sequence"/>
</dbReference>
<comment type="caution">
    <text evidence="2">The sequence shown here is derived from an EMBL/GenBank/DDBJ whole genome shotgun (WGS) entry which is preliminary data.</text>
</comment>
<reference evidence="2 3" key="1">
    <citation type="submission" date="2016-10" db="EMBL/GenBank/DDBJ databases">
        <title>Arsenicibacter rosenii gen. nov., sp. nov., an efficient arsenic-methylating bacterium isolated from an arsenic-contaminated paddy soil.</title>
        <authorList>
            <person name="Huang K."/>
        </authorList>
    </citation>
    <scope>NUCLEOTIDE SEQUENCE [LARGE SCALE GENOMIC DNA]</scope>
    <source>
        <strain evidence="2 3">SM-1</strain>
    </source>
</reference>
<dbReference type="OrthoDB" id="5180851at2"/>
<keyword evidence="3" id="KW-1185">Reference proteome</keyword>
<accession>A0A1S2VRU4</accession>
<name>A0A1S2VRU4_9BACT</name>
<dbReference type="GO" id="GO:0008616">
    <property type="term" value="P:tRNA queuosine(34) biosynthetic process"/>
    <property type="evidence" value="ECO:0007669"/>
    <property type="project" value="UniProtKB-KW"/>
</dbReference>
<evidence type="ECO:0000313" key="3">
    <source>
        <dbReference type="Proteomes" id="UP000181790"/>
    </source>
</evidence>
<gene>
    <name evidence="2" type="ORF">BLX24_03880</name>
</gene>
<dbReference type="SUPFAM" id="SSF52402">
    <property type="entry name" value="Adenine nucleotide alpha hydrolases-like"/>
    <property type="match status" value="1"/>
</dbReference>
<dbReference type="InterPro" id="IPR014729">
    <property type="entry name" value="Rossmann-like_a/b/a_fold"/>
</dbReference>
<evidence type="ECO:0000256" key="1">
    <source>
        <dbReference type="ARBA" id="ARBA00022785"/>
    </source>
</evidence>
<dbReference type="RefSeq" id="WP_071501712.1">
    <property type="nucleotide sequence ID" value="NZ_MORL01000001.1"/>
</dbReference>
<dbReference type="Gene3D" id="3.40.50.620">
    <property type="entry name" value="HUPs"/>
    <property type="match status" value="1"/>
</dbReference>
<dbReference type="EMBL" id="MORL01000001">
    <property type="protein sequence ID" value="OIN61210.1"/>
    <property type="molecule type" value="Genomic_DNA"/>
</dbReference>